<dbReference type="KEGG" id="coy:HF329_15010"/>
<gene>
    <name evidence="1" type="ORF">HF329_15010</name>
</gene>
<dbReference type="RefSeq" id="WP_168804868.1">
    <property type="nucleotide sequence ID" value="NZ_CP051205.1"/>
</dbReference>
<sequence length="282" mass="31185">MKIRFFLLFIILGNVFHPLKAQLKAPGLSVGSKSADSSAILDAVSTTQGVLVPRVFLTGPKDNVTIKRPANSLLVYNTNSSLVGPLGSGQGFFYNYGSKESPEWVKLGSAEPKKNTNGYTLTSFYTEECKTFDLLKAGERKELGRFDDIAISSPENCVVVNIQQSVLMDDMKTKGSCWFRFYATSASQWQNSESFEIGYSETGYQNSSISFASYTFVYKNLPVGNVALVVGARRDASSGSAEKKPLMFKTQRSFYNDKFEKTQMMPSGNITVSVYEKDKILP</sequence>
<evidence type="ECO:0000313" key="2">
    <source>
        <dbReference type="Proteomes" id="UP000502421"/>
    </source>
</evidence>
<proteinExistence type="predicted"/>
<organism evidence="1 2">
    <name type="scientific">Chitinophaga oryzae</name>
    <dbReference type="NCBI Taxonomy" id="2725414"/>
    <lineage>
        <taxon>Bacteria</taxon>
        <taxon>Pseudomonadati</taxon>
        <taxon>Bacteroidota</taxon>
        <taxon>Chitinophagia</taxon>
        <taxon>Chitinophagales</taxon>
        <taxon>Chitinophagaceae</taxon>
        <taxon>Chitinophaga</taxon>
    </lineage>
</organism>
<name>A0AAE6ZH39_9BACT</name>
<dbReference type="AlphaFoldDB" id="A0AAE6ZH39"/>
<dbReference type="EMBL" id="CP051205">
    <property type="protein sequence ID" value="QJB32561.1"/>
    <property type="molecule type" value="Genomic_DNA"/>
</dbReference>
<reference evidence="2" key="1">
    <citation type="submission" date="2020-04" db="EMBL/GenBank/DDBJ databases">
        <authorList>
            <person name="Kittiwongwattana C."/>
        </authorList>
    </citation>
    <scope>NUCLEOTIDE SEQUENCE [LARGE SCALE GENOMIC DNA]</scope>
    <source>
        <strain evidence="2">1310</strain>
    </source>
</reference>
<protein>
    <submittedName>
        <fullName evidence="1">Uncharacterized protein</fullName>
    </submittedName>
</protein>
<evidence type="ECO:0000313" key="1">
    <source>
        <dbReference type="EMBL" id="QJB32561.1"/>
    </source>
</evidence>
<accession>A0AAE6ZH39</accession>
<dbReference type="Proteomes" id="UP000502421">
    <property type="component" value="Chromosome"/>
</dbReference>